<evidence type="ECO:0000256" key="1">
    <source>
        <dbReference type="ARBA" id="ARBA00022679"/>
    </source>
</evidence>
<proteinExistence type="predicted"/>
<dbReference type="PANTHER" id="PTHR43289">
    <property type="entry name" value="MITOGEN-ACTIVATED PROTEIN KINASE KINASE KINASE 20-RELATED"/>
    <property type="match status" value="1"/>
</dbReference>
<dbReference type="EMBL" id="CP036455">
    <property type="protein sequence ID" value="QBI52375.1"/>
    <property type="molecule type" value="Genomic_DNA"/>
</dbReference>
<evidence type="ECO:0000313" key="9">
    <source>
        <dbReference type="Proteomes" id="UP000292235"/>
    </source>
</evidence>
<evidence type="ECO:0000256" key="5">
    <source>
        <dbReference type="PROSITE-ProRule" id="PRU10141"/>
    </source>
</evidence>
<dbReference type="SMART" id="SM00220">
    <property type="entry name" value="S_TKc"/>
    <property type="match status" value="1"/>
</dbReference>
<keyword evidence="2 5" id="KW-0547">Nucleotide-binding</keyword>
<dbReference type="CDD" id="cd14014">
    <property type="entry name" value="STKc_PknB_like"/>
    <property type="match status" value="1"/>
</dbReference>
<dbReference type="Pfam" id="PF00069">
    <property type="entry name" value="Pkinase"/>
    <property type="match status" value="1"/>
</dbReference>
<dbReference type="Gene3D" id="1.10.510.10">
    <property type="entry name" value="Transferase(Phosphotransferase) domain 1"/>
    <property type="match status" value="1"/>
</dbReference>
<dbReference type="GO" id="GO:0004674">
    <property type="term" value="F:protein serine/threonine kinase activity"/>
    <property type="evidence" value="ECO:0007669"/>
    <property type="project" value="UniProtKB-EC"/>
</dbReference>
<dbReference type="Proteomes" id="UP000292235">
    <property type="component" value="Chromosome"/>
</dbReference>
<dbReference type="RefSeq" id="WP_131096936.1">
    <property type="nucleotide sequence ID" value="NZ_CP036455.1"/>
</dbReference>
<dbReference type="GO" id="GO:0005524">
    <property type="term" value="F:ATP binding"/>
    <property type="evidence" value="ECO:0007669"/>
    <property type="project" value="UniProtKB-UniRule"/>
</dbReference>
<feature type="binding site" evidence="5">
    <location>
        <position position="57"/>
    </location>
    <ligand>
        <name>ATP</name>
        <dbReference type="ChEBI" id="CHEBI:30616"/>
    </ligand>
</feature>
<gene>
    <name evidence="8" type="primary">afsK1</name>
    <name evidence="8" type="ORF">EKD16_02795</name>
</gene>
<keyword evidence="1 8" id="KW-0808">Transferase</keyword>
<protein>
    <submittedName>
        <fullName evidence="8">Serine/threonine-protein kinase AfsK</fullName>
        <ecNumber evidence="8">2.7.11.1</ecNumber>
    </submittedName>
</protein>
<feature type="region of interest" description="Disordered" evidence="6">
    <location>
        <begin position="1"/>
        <end position="20"/>
    </location>
</feature>
<evidence type="ECO:0000313" key="8">
    <source>
        <dbReference type="EMBL" id="QBI52375.1"/>
    </source>
</evidence>
<reference evidence="8 9" key="1">
    <citation type="submission" date="2019-02" db="EMBL/GenBank/DDBJ databases">
        <authorList>
            <person name="Khodamoradi S."/>
            <person name="Hahnke R.L."/>
            <person name="Kaempfer P."/>
            <person name="Schumann P."/>
            <person name="Rohde M."/>
            <person name="Steinert M."/>
            <person name="Luzhetskyy A."/>
            <person name="Wink J."/>
            <person name="Ruckert C."/>
        </authorList>
    </citation>
    <scope>NUCLEOTIDE SEQUENCE [LARGE SCALE GENOMIC DNA]</scope>
    <source>
        <strain evidence="8 9">M2</strain>
    </source>
</reference>
<evidence type="ECO:0000256" key="4">
    <source>
        <dbReference type="ARBA" id="ARBA00022840"/>
    </source>
</evidence>
<feature type="region of interest" description="Disordered" evidence="6">
    <location>
        <begin position="411"/>
        <end position="432"/>
    </location>
</feature>
<dbReference type="Gene3D" id="3.30.200.20">
    <property type="entry name" value="Phosphorylase Kinase, domain 1"/>
    <property type="match status" value="1"/>
</dbReference>
<accession>A0A4P6PWA5</accession>
<dbReference type="KEGG" id="strr:EKD16_02795"/>
<evidence type="ECO:0000259" key="7">
    <source>
        <dbReference type="PROSITE" id="PS50011"/>
    </source>
</evidence>
<dbReference type="EC" id="2.7.11.1" evidence="8"/>
<dbReference type="PROSITE" id="PS00107">
    <property type="entry name" value="PROTEIN_KINASE_ATP"/>
    <property type="match status" value="1"/>
</dbReference>
<evidence type="ECO:0000256" key="2">
    <source>
        <dbReference type="ARBA" id="ARBA00022741"/>
    </source>
</evidence>
<dbReference type="PANTHER" id="PTHR43289:SF34">
    <property type="entry name" value="SERINE_THREONINE-PROTEIN KINASE YBDM-RELATED"/>
    <property type="match status" value="1"/>
</dbReference>
<dbReference type="AlphaFoldDB" id="A0A4P6PWA5"/>
<dbReference type="InterPro" id="IPR008271">
    <property type="entry name" value="Ser/Thr_kinase_AS"/>
</dbReference>
<sequence length="723" mass="74511">MSAQSGSTAPLPPELRPLVADDPRRIGPYTVVGRLGVGGMGTVYGALGDGGACIAVKVVHERYAEDSAFREAFAREVELMRRIEGIYAVAVHAADTDAARPWLATDFVPGTTLRRHVETVGPLEPDMLFAFAAGTAEALTAIHAAGVVHCDVKPGNVMLTPTGPRILDFGIARPVSRSAAEHSGGRVFGSPGWVSPERYRGAEAAPPADVFAWACMVAYAATGRPPYGRGDAVELRHRVLETAPDVQGVPGELRPMIESALAADPDSRPTAESAYRGLIDFSTAEDTSRIQTRDLGDRLRGLVAGSWRGIDVSWHNPALWIAAAPVVGAAGAMTAAMGAGGAGGAAAGAGTGGAAAAGGAGAAGAGVGGAATAAGVTGGVKVAVLSASAVLVAGAIGTGAYLAAGSLADSAATSEPSPSASPSPSPTLGTPDEIVAGIVDGLEAADSYRAVQERTPNDGLPSYDEYVRATVGGEPFFHSVAVTGSLDSPEYATDRIYRPDQERLIERAWNGSDADASYTAASGPMDESIRLMHTREAVLHPFQNLADSMEVSERTATDLEGTPAVRITGAFDLVYPGRSVPVASGVDFGLWTAMDGLPLRLEYEFVSEDNPLAGASHTWTYSGFGGLDRRLCGTVENVPRVGRALLVPTAGSIACDDARAAVEAYLAMPDEEKEGSGLLAEVDGWNCGLSTASEVLERTVEDAGVCYDGELGAEERVDLIRLD</sequence>
<dbReference type="PROSITE" id="PS50011">
    <property type="entry name" value="PROTEIN_KINASE_DOM"/>
    <property type="match status" value="1"/>
</dbReference>
<dbReference type="PROSITE" id="PS00108">
    <property type="entry name" value="PROTEIN_KINASE_ST"/>
    <property type="match status" value="1"/>
</dbReference>
<dbReference type="InterPro" id="IPR011009">
    <property type="entry name" value="Kinase-like_dom_sf"/>
</dbReference>
<evidence type="ECO:0000256" key="3">
    <source>
        <dbReference type="ARBA" id="ARBA00022777"/>
    </source>
</evidence>
<dbReference type="InterPro" id="IPR000719">
    <property type="entry name" value="Prot_kinase_dom"/>
</dbReference>
<keyword evidence="4 5" id="KW-0067">ATP-binding</keyword>
<dbReference type="InterPro" id="IPR017441">
    <property type="entry name" value="Protein_kinase_ATP_BS"/>
</dbReference>
<keyword evidence="9" id="KW-1185">Reference proteome</keyword>
<evidence type="ECO:0000256" key="6">
    <source>
        <dbReference type="SAM" id="MobiDB-lite"/>
    </source>
</evidence>
<name>A0A4P6PWA5_9ACTN</name>
<dbReference type="SUPFAM" id="SSF56112">
    <property type="entry name" value="Protein kinase-like (PK-like)"/>
    <property type="match status" value="1"/>
</dbReference>
<keyword evidence="3 8" id="KW-0418">Kinase</keyword>
<feature type="domain" description="Protein kinase" evidence="7">
    <location>
        <begin position="29"/>
        <end position="282"/>
    </location>
</feature>
<dbReference type="OrthoDB" id="3414854at2"/>
<organism evidence="8 9">
    <name type="scientific">Streptomonospora litoralis</name>
    <dbReference type="NCBI Taxonomy" id="2498135"/>
    <lineage>
        <taxon>Bacteria</taxon>
        <taxon>Bacillati</taxon>
        <taxon>Actinomycetota</taxon>
        <taxon>Actinomycetes</taxon>
        <taxon>Streptosporangiales</taxon>
        <taxon>Nocardiopsidaceae</taxon>
        <taxon>Streptomonospora</taxon>
    </lineage>
</organism>